<dbReference type="AlphaFoldDB" id="A0AAD2CZQ2"/>
<dbReference type="Proteomes" id="UP001295423">
    <property type="component" value="Unassembled WGS sequence"/>
</dbReference>
<dbReference type="SMART" id="SM00513">
    <property type="entry name" value="SAP"/>
    <property type="match status" value="1"/>
</dbReference>
<dbReference type="Pfam" id="PF02037">
    <property type="entry name" value="SAP"/>
    <property type="match status" value="1"/>
</dbReference>
<dbReference type="PANTHER" id="PTHR17630:SF44">
    <property type="entry name" value="PROTEIN AIM2"/>
    <property type="match status" value="1"/>
</dbReference>
<dbReference type="Pfam" id="PF01738">
    <property type="entry name" value="DLH"/>
    <property type="match status" value="1"/>
</dbReference>
<feature type="domain" description="SAP" evidence="1">
    <location>
        <begin position="68"/>
        <end position="102"/>
    </location>
</feature>
<gene>
    <name evidence="2" type="ORF">CYCCA115_LOCUS8888</name>
</gene>
<dbReference type="InterPro" id="IPR002925">
    <property type="entry name" value="Dienelactn_hydro"/>
</dbReference>
<proteinExistence type="predicted"/>
<accession>A0AAD2CZQ2</accession>
<comment type="caution">
    <text evidence="2">The sequence shown here is derived from an EMBL/GenBank/DDBJ whole genome shotgun (WGS) entry which is preliminary data.</text>
</comment>
<evidence type="ECO:0000313" key="2">
    <source>
        <dbReference type="EMBL" id="CAJ1944439.1"/>
    </source>
</evidence>
<dbReference type="SUPFAM" id="SSF53474">
    <property type="entry name" value="alpha/beta-Hydrolases"/>
    <property type="match status" value="1"/>
</dbReference>
<dbReference type="InterPro" id="IPR029058">
    <property type="entry name" value="AB_hydrolase_fold"/>
</dbReference>
<dbReference type="Gene3D" id="3.40.50.1820">
    <property type="entry name" value="alpha/beta hydrolase"/>
    <property type="match status" value="1"/>
</dbReference>
<protein>
    <recommendedName>
        <fullName evidence="1">SAP domain-containing protein</fullName>
    </recommendedName>
</protein>
<dbReference type="GO" id="GO:0016787">
    <property type="term" value="F:hydrolase activity"/>
    <property type="evidence" value="ECO:0007669"/>
    <property type="project" value="InterPro"/>
</dbReference>
<dbReference type="EMBL" id="CAKOGP040001224">
    <property type="protein sequence ID" value="CAJ1944439.1"/>
    <property type="molecule type" value="Genomic_DNA"/>
</dbReference>
<dbReference type="InterPro" id="IPR003034">
    <property type="entry name" value="SAP_dom"/>
</dbReference>
<dbReference type="Gene3D" id="1.10.720.30">
    <property type="entry name" value="SAP domain"/>
    <property type="match status" value="1"/>
</dbReference>
<dbReference type="PANTHER" id="PTHR17630">
    <property type="entry name" value="DIENELACTONE HYDROLASE"/>
    <property type="match status" value="1"/>
</dbReference>
<reference evidence="2" key="1">
    <citation type="submission" date="2023-08" db="EMBL/GenBank/DDBJ databases">
        <authorList>
            <person name="Audoor S."/>
            <person name="Bilcke G."/>
        </authorList>
    </citation>
    <scope>NUCLEOTIDE SEQUENCE</scope>
</reference>
<name>A0AAD2CZQ2_9STRA</name>
<dbReference type="InterPro" id="IPR036361">
    <property type="entry name" value="SAP_dom_sf"/>
</dbReference>
<evidence type="ECO:0000313" key="3">
    <source>
        <dbReference type="Proteomes" id="UP001295423"/>
    </source>
</evidence>
<keyword evidence="3" id="KW-1185">Reference proteome</keyword>
<evidence type="ECO:0000259" key="1">
    <source>
        <dbReference type="PROSITE" id="PS50800"/>
    </source>
</evidence>
<organism evidence="2 3">
    <name type="scientific">Cylindrotheca closterium</name>
    <dbReference type="NCBI Taxonomy" id="2856"/>
    <lineage>
        <taxon>Eukaryota</taxon>
        <taxon>Sar</taxon>
        <taxon>Stramenopiles</taxon>
        <taxon>Ochrophyta</taxon>
        <taxon>Bacillariophyta</taxon>
        <taxon>Bacillariophyceae</taxon>
        <taxon>Bacillariophycidae</taxon>
        <taxon>Bacillariales</taxon>
        <taxon>Bacillariaceae</taxon>
        <taxon>Cylindrotheca</taxon>
    </lineage>
</organism>
<dbReference type="SUPFAM" id="SSF68906">
    <property type="entry name" value="SAP domain"/>
    <property type="match status" value="1"/>
</dbReference>
<dbReference type="PROSITE" id="PS50800">
    <property type="entry name" value="SAP"/>
    <property type="match status" value="1"/>
</dbReference>
<sequence>MSQAFIIAPHPSRLFAQYSRYVPLPQQATLQQQQQQQQPQNNRIRSTIRRQVLNDDFFDDIALSRKEIESLTIPGLKQQLRLRGLKVSGKKQDLVDRLLKCTGVVREGVGLKAEPSVPQAEDGDEEELITPDVMPSDAKATQKTKAQKFAEETGKEFIDVTAYLDDDEMGQNVKSSIPLQKEEEPEGNPESSNPEVWGTDAKIVEDFEGSSPIVDALSRTIIEYRGSNQTFVQAYVVASRDALKPFLAGANRTTNPEEALKEIQMRREQASRRPIKVDDQEGLDEGDEFGIFDNILHRDFSDWGEYTLTGAQLSAQEVQGVLLLSDVYGAYTDDTKMLAEKIAFECQPVVVLVPDLFRGKPWKEDPNTPGFNEKGQDYEEWRAQHSDIRVNVDIRAAAAVLREQYGVSSVAVWGTCYGGGRALEAAAGYLPDGQIHDVNGAIGPVLVKPDVVVSWYPTRYNAKALFGPDRANLGEVPTDDDKAQRKMAVMGVFAGNDELSGATAEDAAELKSLLESDERVKDLMVKVFPNQDHGFAHIGLSESSSDESSEFERFVDNEFGGSGRVGMDDGDAEVACLLSTAFMETYSRVFLPTTGPPISSDDLASGWSADLDIPEFQSRDIRQEIEDSLDNFVEEPLGGKRFDPNNDDQRDELADMLRNMEDPNVPVEYKIEDGDTIEIMYAKLKAYDSKFQIF</sequence>